<dbReference type="InterPro" id="IPR013083">
    <property type="entry name" value="Znf_RING/FYVE/PHD"/>
</dbReference>
<dbReference type="OrthoDB" id="8062037at2759"/>
<evidence type="ECO:0000313" key="4">
    <source>
        <dbReference type="EMBL" id="CAB9496554.1"/>
    </source>
</evidence>
<dbReference type="SUPFAM" id="SSF57850">
    <property type="entry name" value="RING/U-box"/>
    <property type="match status" value="1"/>
</dbReference>
<organism evidence="4 5">
    <name type="scientific">Seminavis robusta</name>
    <dbReference type="NCBI Taxonomy" id="568900"/>
    <lineage>
        <taxon>Eukaryota</taxon>
        <taxon>Sar</taxon>
        <taxon>Stramenopiles</taxon>
        <taxon>Ochrophyta</taxon>
        <taxon>Bacillariophyta</taxon>
        <taxon>Bacillariophyceae</taxon>
        <taxon>Bacillariophycidae</taxon>
        <taxon>Naviculales</taxon>
        <taxon>Naviculaceae</taxon>
        <taxon>Seminavis</taxon>
    </lineage>
</organism>
<dbReference type="AlphaFoldDB" id="A0A9N8D5M8"/>
<dbReference type="PROSITE" id="PS50089">
    <property type="entry name" value="ZF_RING_2"/>
    <property type="match status" value="1"/>
</dbReference>
<keyword evidence="1" id="KW-0863">Zinc-finger</keyword>
<keyword evidence="2" id="KW-0175">Coiled coil</keyword>
<dbReference type="Proteomes" id="UP001153069">
    <property type="component" value="Unassembled WGS sequence"/>
</dbReference>
<dbReference type="InterPro" id="IPR001841">
    <property type="entry name" value="Znf_RING"/>
</dbReference>
<comment type="caution">
    <text evidence="4">The sequence shown here is derived from an EMBL/GenBank/DDBJ whole genome shotgun (WGS) entry which is preliminary data.</text>
</comment>
<evidence type="ECO:0000256" key="2">
    <source>
        <dbReference type="SAM" id="Coils"/>
    </source>
</evidence>
<dbReference type="Gene3D" id="3.30.40.10">
    <property type="entry name" value="Zinc/RING finger domain, C3HC4 (zinc finger)"/>
    <property type="match status" value="1"/>
</dbReference>
<dbReference type="GO" id="GO:0008270">
    <property type="term" value="F:zinc ion binding"/>
    <property type="evidence" value="ECO:0007669"/>
    <property type="project" value="UniProtKB-KW"/>
</dbReference>
<reference evidence="4" key="1">
    <citation type="submission" date="2020-06" db="EMBL/GenBank/DDBJ databases">
        <authorList>
            <consortium name="Plant Systems Biology data submission"/>
        </authorList>
    </citation>
    <scope>NUCLEOTIDE SEQUENCE</scope>
    <source>
        <strain evidence="4">D6</strain>
    </source>
</reference>
<accession>A0A9N8D5M8</accession>
<keyword evidence="1" id="KW-0862">Zinc</keyword>
<gene>
    <name evidence="4" type="ORF">SEMRO_6_G005250.1</name>
</gene>
<feature type="domain" description="RING-type" evidence="3">
    <location>
        <begin position="23"/>
        <end position="74"/>
    </location>
</feature>
<protein>
    <recommendedName>
        <fullName evidence="3">RING-type domain-containing protein</fullName>
    </recommendedName>
</protein>
<evidence type="ECO:0000256" key="1">
    <source>
        <dbReference type="PROSITE-ProRule" id="PRU00175"/>
    </source>
</evidence>
<evidence type="ECO:0000313" key="5">
    <source>
        <dbReference type="Proteomes" id="UP001153069"/>
    </source>
</evidence>
<proteinExistence type="predicted"/>
<name>A0A9N8D5M8_9STRA</name>
<sequence length="335" mass="38208">MPHASCGGGGTSKEEEEAGDNDCMICLFPLLGHDDEQHKTASTCSEIGAVFPCGHVFHIHCWRQWNKDKCPVCNQVASLFSKIFIKTPTTASMALKTGELEDPERLELERYRRRERDEKQASRMLLRDMEKQLEQDPAAAKTMMTMMMMVHSRDLRKAERALQKSQEECASKDELLQVVQKDLQDSLNELATVQPKADSLQRQVTQLKKESARAQKNQEYKQQVTELQANLDRAKEKLAIKNKQLTRRNKELASKRKLLQDHKIIELAANSSNGSSHGKGQRDSIHQKTLDELQRTKKELELLRELDSFTMGDESYTTYGHGSFNDSLSWNDLAS</sequence>
<feature type="coiled-coil region" evidence="2">
    <location>
        <begin position="148"/>
        <end position="262"/>
    </location>
</feature>
<dbReference type="EMBL" id="CAICTM010000006">
    <property type="protein sequence ID" value="CAB9496554.1"/>
    <property type="molecule type" value="Genomic_DNA"/>
</dbReference>
<dbReference type="CDD" id="cd16448">
    <property type="entry name" value="RING-H2"/>
    <property type="match status" value="1"/>
</dbReference>
<keyword evidence="5" id="KW-1185">Reference proteome</keyword>
<evidence type="ECO:0000259" key="3">
    <source>
        <dbReference type="PROSITE" id="PS50089"/>
    </source>
</evidence>
<keyword evidence="1" id="KW-0479">Metal-binding</keyword>